<dbReference type="AlphaFoldDB" id="A0A1Q6A5M4"/>
<gene>
    <name evidence="7" type="ORF">RG47T_4780</name>
</gene>
<reference evidence="7 8" key="1">
    <citation type="submission" date="2016-11" db="EMBL/GenBank/DDBJ databases">
        <title>Whole Genome Sequencing of Mucilaginibacter polytrichastri RG4-7(T) isolated from the moss sample.</title>
        <authorList>
            <person name="Li Y."/>
        </authorList>
    </citation>
    <scope>NUCLEOTIDE SEQUENCE [LARGE SCALE GENOMIC DNA]</scope>
    <source>
        <strain evidence="7 8">RG4-7</strain>
    </source>
</reference>
<keyword evidence="5 6" id="KW-0472">Membrane</keyword>
<evidence type="ECO:0000313" key="7">
    <source>
        <dbReference type="EMBL" id="OKS89296.1"/>
    </source>
</evidence>
<evidence type="ECO:0000313" key="8">
    <source>
        <dbReference type="Proteomes" id="UP000186720"/>
    </source>
</evidence>
<comment type="subcellular location">
    <subcellularLocation>
        <location evidence="1">Membrane</location>
        <topology evidence="1">Multi-pass membrane protein</topology>
    </subcellularLocation>
</comment>
<dbReference type="Proteomes" id="UP000186720">
    <property type="component" value="Unassembled WGS sequence"/>
</dbReference>
<feature type="transmembrane region" description="Helical" evidence="6">
    <location>
        <begin position="307"/>
        <end position="336"/>
    </location>
</feature>
<keyword evidence="4 6" id="KW-1133">Transmembrane helix</keyword>
<dbReference type="STRING" id="1302689.RG47T_4780"/>
<dbReference type="PANTHER" id="PTHR21716">
    <property type="entry name" value="TRANSMEMBRANE PROTEIN"/>
    <property type="match status" value="1"/>
</dbReference>
<dbReference type="InterPro" id="IPR002549">
    <property type="entry name" value="AI-2E-like"/>
</dbReference>
<evidence type="ECO:0000256" key="1">
    <source>
        <dbReference type="ARBA" id="ARBA00004141"/>
    </source>
</evidence>
<feature type="transmembrane region" description="Helical" evidence="6">
    <location>
        <begin position="247"/>
        <end position="265"/>
    </location>
</feature>
<feature type="transmembrane region" description="Helical" evidence="6">
    <location>
        <begin position="21"/>
        <end position="38"/>
    </location>
</feature>
<sequence length="363" mass="39968">MIRDKKPAETVEKELTYIQKVWHTVAIVALLVVVILIARVAFNVLLMVLAGTLISTYFHGLGDLIQRKTKWKRKPAMYISVGGTFILLGLLFWFMGANIQKQVKELSDTLPHTVANFKAKLSETSLGQKVLDYTQDDDNSQKLIVTAQHFFSTSFGVMGNIYIIMFLSIFFTLNPSVYKDGIILLVPHDRKELAKCIIDRISFSLKGWLKGMLLSIVLITIMLFTGLTIMGIPAALVLALFAGMLKIIPNFGSLAAMIPGVLLALTISLNSAIIVALIYIVSQTIVSNIVTPIIQNKMINLPPALTIISQVLMGTLSGVLGIILAVPLLSIVFILVDELYVKKINDEDDVRSVQSKPDPTLAD</sequence>
<evidence type="ECO:0000256" key="5">
    <source>
        <dbReference type="ARBA" id="ARBA00023136"/>
    </source>
</evidence>
<feature type="transmembrane region" description="Helical" evidence="6">
    <location>
        <begin position="272"/>
        <end position="295"/>
    </location>
</feature>
<comment type="similarity">
    <text evidence="2">Belongs to the autoinducer-2 exporter (AI-2E) (TC 2.A.86) family.</text>
</comment>
<organism evidence="7 8">
    <name type="scientific">Mucilaginibacter polytrichastri</name>
    <dbReference type="NCBI Taxonomy" id="1302689"/>
    <lineage>
        <taxon>Bacteria</taxon>
        <taxon>Pseudomonadati</taxon>
        <taxon>Bacteroidota</taxon>
        <taxon>Sphingobacteriia</taxon>
        <taxon>Sphingobacteriales</taxon>
        <taxon>Sphingobacteriaceae</taxon>
        <taxon>Mucilaginibacter</taxon>
    </lineage>
</organism>
<keyword evidence="3 6" id="KW-0812">Transmembrane</keyword>
<feature type="transmembrane region" description="Helical" evidence="6">
    <location>
        <begin position="77"/>
        <end position="96"/>
    </location>
</feature>
<evidence type="ECO:0000256" key="6">
    <source>
        <dbReference type="SAM" id="Phobius"/>
    </source>
</evidence>
<name>A0A1Q6A5M4_9SPHI</name>
<dbReference type="GO" id="GO:0055085">
    <property type="term" value="P:transmembrane transport"/>
    <property type="evidence" value="ECO:0007669"/>
    <property type="project" value="TreeGrafter"/>
</dbReference>
<keyword evidence="8" id="KW-1185">Reference proteome</keyword>
<feature type="transmembrane region" description="Helical" evidence="6">
    <location>
        <begin position="150"/>
        <end position="173"/>
    </location>
</feature>
<dbReference type="RefSeq" id="WP_074492212.1">
    <property type="nucleotide sequence ID" value="NZ_FPAM01000003.1"/>
</dbReference>
<dbReference type="PANTHER" id="PTHR21716:SF62">
    <property type="entry name" value="TRANSPORT PROTEIN YDBI-RELATED"/>
    <property type="match status" value="1"/>
</dbReference>
<feature type="transmembrane region" description="Helical" evidence="6">
    <location>
        <begin position="213"/>
        <end position="241"/>
    </location>
</feature>
<dbReference type="GO" id="GO:0016020">
    <property type="term" value="C:membrane"/>
    <property type="evidence" value="ECO:0007669"/>
    <property type="project" value="UniProtKB-SubCell"/>
</dbReference>
<accession>A0A1Q6A5M4</accession>
<comment type="caution">
    <text evidence="7">The sequence shown here is derived from an EMBL/GenBank/DDBJ whole genome shotgun (WGS) entry which is preliminary data.</text>
</comment>
<feature type="transmembrane region" description="Helical" evidence="6">
    <location>
        <begin position="44"/>
        <end position="65"/>
    </location>
</feature>
<dbReference type="OrthoDB" id="5761230at2"/>
<dbReference type="EMBL" id="MPPL01000001">
    <property type="protein sequence ID" value="OKS89296.1"/>
    <property type="molecule type" value="Genomic_DNA"/>
</dbReference>
<dbReference type="Pfam" id="PF01594">
    <property type="entry name" value="AI-2E_transport"/>
    <property type="match status" value="1"/>
</dbReference>
<evidence type="ECO:0000256" key="2">
    <source>
        <dbReference type="ARBA" id="ARBA00009773"/>
    </source>
</evidence>
<evidence type="ECO:0008006" key="9">
    <source>
        <dbReference type="Google" id="ProtNLM"/>
    </source>
</evidence>
<proteinExistence type="inferred from homology"/>
<evidence type="ECO:0000256" key="3">
    <source>
        <dbReference type="ARBA" id="ARBA00022692"/>
    </source>
</evidence>
<protein>
    <recommendedName>
        <fullName evidence="9">AI-2E family transporter</fullName>
    </recommendedName>
</protein>
<evidence type="ECO:0000256" key="4">
    <source>
        <dbReference type="ARBA" id="ARBA00022989"/>
    </source>
</evidence>